<reference evidence="1 2" key="1">
    <citation type="submission" date="2016-10" db="EMBL/GenBank/DDBJ databases">
        <authorList>
            <person name="de Groot N.N."/>
        </authorList>
    </citation>
    <scope>NUCLEOTIDE SEQUENCE [LARGE SCALE GENOMIC DNA]</scope>
    <source>
        <strain evidence="1 2">DSM 26130</strain>
    </source>
</reference>
<protein>
    <submittedName>
        <fullName evidence="1">Uncharacterized protein</fullName>
    </submittedName>
</protein>
<dbReference type="Proteomes" id="UP000198598">
    <property type="component" value="Unassembled WGS sequence"/>
</dbReference>
<dbReference type="EMBL" id="FOLQ01000028">
    <property type="protein sequence ID" value="SFF08984.1"/>
    <property type="molecule type" value="Genomic_DNA"/>
</dbReference>
<gene>
    <name evidence="1" type="ORF">SAMN05216167_1284</name>
</gene>
<dbReference type="AlphaFoldDB" id="A0A1I2FU81"/>
<evidence type="ECO:0000313" key="1">
    <source>
        <dbReference type="EMBL" id="SFF08984.1"/>
    </source>
</evidence>
<keyword evidence="2" id="KW-1185">Reference proteome</keyword>
<dbReference type="STRING" id="662367.SAMN05216167_1284"/>
<proteinExistence type="predicted"/>
<organism evidence="1 2">
    <name type="scientific">Spirosoma endophyticum</name>
    <dbReference type="NCBI Taxonomy" id="662367"/>
    <lineage>
        <taxon>Bacteria</taxon>
        <taxon>Pseudomonadati</taxon>
        <taxon>Bacteroidota</taxon>
        <taxon>Cytophagia</taxon>
        <taxon>Cytophagales</taxon>
        <taxon>Cytophagaceae</taxon>
        <taxon>Spirosoma</taxon>
    </lineage>
</organism>
<name>A0A1I2FU81_9BACT</name>
<evidence type="ECO:0000313" key="2">
    <source>
        <dbReference type="Proteomes" id="UP000198598"/>
    </source>
</evidence>
<accession>A0A1I2FU81</accession>
<sequence>MNRENENKDSAQTIQWKIRERSDWGNISGVNRNQSSLQKDWVILKSHQLPEELSFAVRGHKGWDKDFESVPYAFIVSIEVLGSEIPIYEEIRTENQASVAIENEVSITV</sequence>